<feature type="compositionally biased region" description="Basic residues" evidence="1">
    <location>
        <begin position="85"/>
        <end position="95"/>
    </location>
</feature>
<evidence type="ECO:0000313" key="2">
    <source>
        <dbReference type="EMBL" id="MXU91428.1"/>
    </source>
</evidence>
<dbReference type="EMBL" id="GIFC01009345">
    <property type="protein sequence ID" value="MXU91428.1"/>
    <property type="molecule type" value="Transcribed_RNA"/>
</dbReference>
<name>A0A6B0UPX6_IXORI</name>
<evidence type="ECO:0000256" key="1">
    <source>
        <dbReference type="SAM" id="MobiDB-lite"/>
    </source>
</evidence>
<protein>
    <submittedName>
        <fullName evidence="2">Putative secreted protein</fullName>
    </submittedName>
</protein>
<reference evidence="2" key="1">
    <citation type="submission" date="2019-12" db="EMBL/GenBank/DDBJ databases">
        <title>An insight into the sialome of adult female Ixodes ricinus ticks feeding for 6 days.</title>
        <authorList>
            <person name="Perner J."/>
            <person name="Ribeiro J.M.C."/>
        </authorList>
    </citation>
    <scope>NUCLEOTIDE SEQUENCE</scope>
    <source>
        <strain evidence="2">Semi-engorged</strain>
        <tissue evidence="2">Salivary glands</tissue>
    </source>
</reference>
<organism evidence="2">
    <name type="scientific">Ixodes ricinus</name>
    <name type="common">Common tick</name>
    <name type="synonym">Acarus ricinus</name>
    <dbReference type="NCBI Taxonomy" id="34613"/>
    <lineage>
        <taxon>Eukaryota</taxon>
        <taxon>Metazoa</taxon>
        <taxon>Ecdysozoa</taxon>
        <taxon>Arthropoda</taxon>
        <taxon>Chelicerata</taxon>
        <taxon>Arachnida</taxon>
        <taxon>Acari</taxon>
        <taxon>Parasitiformes</taxon>
        <taxon>Ixodida</taxon>
        <taxon>Ixodoidea</taxon>
        <taxon>Ixodidae</taxon>
        <taxon>Ixodinae</taxon>
        <taxon>Ixodes</taxon>
    </lineage>
</organism>
<dbReference type="AlphaFoldDB" id="A0A6B0UPX6"/>
<feature type="region of interest" description="Disordered" evidence="1">
    <location>
        <begin position="72"/>
        <end position="122"/>
    </location>
</feature>
<sequence>MTRALCVCGVLFDHTLLSGIDVCVSFPFQIKHFSCEYSCCPVVPVPFIVLVFRAQLLGARFRLERRRRRRNRAVHHGKYPIMHRAERRRGRRKGRRKEEGEGGGRGGGRRRMGGGVFGRMRS</sequence>
<accession>A0A6B0UPX6</accession>
<proteinExistence type="predicted"/>
<feature type="compositionally biased region" description="Gly residues" evidence="1">
    <location>
        <begin position="113"/>
        <end position="122"/>
    </location>
</feature>